<sequence>MLNFVPATKKRGLHWTAYAALRQPISKALGMMMAQTDNPTVKCGTHGTVNSAVVCCHLLQKTEGVLGFVENSSEPDDLQAWCGACEEFFLNEGEMTESFRAFNNFSLVCEFCYAKIKQQHSANP</sequence>
<dbReference type="PATRIC" id="fig|1129374.4.peg.3390"/>
<evidence type="ECO:0000313" key="1">
    <source>
        <dbReference type="EMBL" id="EHR39384.1"/>
    </source>
</evidence>
<dbReference type="Proteomes" id="UP000012046">
    <property type="component" value="Unassembled WGS sequence"/>
</dbReference>
<organism evidence="1 2">
    <name type="scientific">Alishewanella jeotgali KCTC 22429</name>
    <dbReference type="NCBI Taxonomy" id="1129374"/>
    <lineage>
        <taxon>Bacteria</taxon>
        <taxon>Pseudomonadati</taxon>
        <taxon>Pseudomonadota</taxon>
        <taxon>Gammaproteobacteria</taxon>
        <taxon>Alteromonadales</taxon>
        <taxon>Alteromonadaceae</taxon>
        <taxon>Alishewanella</taxon>
    </lineage>
</organism>
<comment type="caution">
    <text evidence="1">The sequence shown here is derived from an EMBL/GenBank/DDBJ whole genome shotgun (WGS) entry which is preliminary data.</text>
</comment>
<reference evidence="1 2" key="1">
    <citation type="journal article" date="2012" name="J. Bacteriol.">
        <title>Genome Sequence of Extracellular-Protease-Producing Alishewanella jeotgali Isolated from Traditional Korean Fermented Seafood.</title>
        <authorList>
            <person name="Jung J."/>
            <person name="Chun J."/>
            <person name="Park W."/>
        </authorList>
    </citation>
    <scope>NUCLEOTIDE SEQUENCE [LARGE SCALE GENOMIC DNA]</scope>
    <source>
        <strain evidence="1 2">KCTC 22429</strain>
    </source>
</reference>
<dbReference type="STRING" id="1129374.AJE_17115"/>
<dbReference type="AlphaFoldDB" id="H3ZJ57"/>
<protein>
    <submittedName>
        <fullName evidence="1">Uncharacterized protein</fullName>
    </submittedName>
</protein>
<keyword evidence="2" id="KW-1185">Reference proteome</keyword>
<gene>
    <name evidence="1" type="ORF">AJE_17115</name>
</gene>
<accession>H3ZJ57</accession>
<name>H3ZJ57_9ALTE</name>
<dbReference type="eggNOG" id="ENOG5033I42">
    <property type="taxonomic scope" value="Bacteria"/>
</dbReference>
<evidence type="ECO:0000313" key="2">
    <source>
        <dbReference type="Proteomes" id="UP000012046"/>
    </source>
</evidence>
<proteinExistence type="predicted"/>
<dbReference type="EMBL" id="AHTH01000056">
    <property type="protein sequence ID" value="EHR39384.1"/>
    <property type="molecule type" value="Genomic_DNA"/>
</dbReference>